<dbReference type="PANTHER" id="PTHR14871">
    <property type="entry name" value="DYNEIN REGULATORY COMPLEX PROTEIN 9"/>
    <property type="match status" value="1"/>
</dbReference>
<evidence type="ECO:0000256" key="3">
    <source>
        <dbReference type="ARBA" id="ARBA00022490"/>
    </source>
</evidence>
<evidence type="ECO:0000313" key="7">
    <source>
        <dbReference type="EMBL" id="KAF7259935.1"/>
    </source>
</evidence>
<keyword evidence="8" id="KW-1185">Reference proteome</keyword>
<keyword evidence="4" id="KW-0206">Cytoskeleton</keyword>
<dbReference type="InterPro" id="IPR042618">
    <property type="entry name" value="IQCG"/>
</dbReference>
<dbReference type="GO" id="GO:0005856">
    <property type="term" value="C:cytoskeleton"/>
    <property type="evidence" value="ECO:0007669"/>
    <property type="project" value="UniProtKB-SubCell"/>
</dbReference>
<keyword evidence="3" id="KW-0963">Cytoplasm</keyword>
<keyword evidence="6" id="KW-0175">Coiled coil</keyword>
<organism evidence="7 8">
    <name type="scientific">Paragonimus skrjabini miyazakii</name>
    <dbReference type="NCBI Taxonomy" id="59628"/>
    <lineage>
        <taxon>Eukaryota</taxon>
        <taxon>Metazoa</taxon>
        <taxon>Spiralia</taxon>
        <taxon>Lophotrochozoa</taxon>
        <taxon>Platyhelminthes</taxon>
        <taxon>Trematoda</taxon>
        <taxon>Digenea</taxon>
        <taxon>Plagiorchiida</taxon>
        <taxon>Troglotremata</taxon>
        <taxon>Troglotrematidae</taxon>
        <taxon>Paragonimus</taxon>
    </lineage>
</organism>
<comment type="subcellular location">
    <subcellularLocation>
        <location evidence="2">Cell projection</location>
    </subcellularLocation>
    <subcellularLocation>
        <location evidence="1">Cytoplasm</location>
        <location evidence="1">Cytoskeleton</location>
    </subcellularLocation>
</comment>
<dbReference type="Proteomes" id="UP000822476">
    <property type="component" value="Unassembled WGS sequence"/>
</dbReference>
<dbReference type="GO" id="GO:0005737">
    <property type="term" value="C:cytoplasm"/>
    <property type="evidence" value="ECO:0007669"/>
    <property type="project" value="TreeGrafter"/>
</dbReference>
<gene>
    <name evidence="7" type="ORF">EG68_02797</name>
</gene>
<dbReference type="CDD" id="cd23766">
    <property type="entry name" value="IQCG"/>
    <property type="match status" value="1"/>
</dbReference>
<evidence type="ECO:0000256" key="2">
    <source>
        <dbReference type="ARBA" id="ARBA00004316"/>
    </source>
</evidence>
<evidence type="ECO:0000256" key="5">
    <source>
        <dbReference type="ARBA" id="ARBA00023273"/>
    </source>
</evidence>
<evidence type="ECO:0000256" key="6">
    <source>
        <dbReference type="SAM" id="Coils"/>
    </source>
</evidence>
<feature type="coiled-coil region" evidence="6">
    <location>
        <begin position="86"/>
        <end position="174"/>
    </location>
</feature>
<sequence length="305" mass="35541">MAMQGSEAIAISAVISDAVTELRIVENLVANSIKAYDKSSFHRKHRLQNNNNAAAEIPGVDEGLEATLEDCFNSPQYVRKLKAHLERESRDKIKELRSEIERQTKEGMQLVEQSKETIAHLKDQVQEMKAKAIMEEKYVTRYSTVRLEELQSRCEAEEQELRDEIKRISLMQDQESRVAEETRSYLHDRLSELNQKQEYWQERCQTNIEELRHRLEVLKAGKTKDLTRLHDLTIQYQEYEAVVLADRISKEKARQQAELMGMQEDASLKIQNWWRCLLIRRGLGPYAKKKKGKGRKGKAGKKVKK</sequence>
<evidence type="ECO:0000256" key="4">
    <source>
        <dbReference type="ARBA" id="ARBA00023212"/>
    </source>
</evidence>
<evidence type="ECO:0000256" key="1">
    <source>
        <dbReference type="ARBA" id="ARBA00004245"/>
    </source>
</evidence>
<dbReference type="AlphaFoldDB" id="A0A8S9YXU1"/>
<dbReference type="PROSITE" id="PS50096">
    <property type="entry name" value="IQ"/>
    <property type="match status" value="1"/>
</dbReference>
<dbReference type="EMBL" id="JTDE01000967">
    <property type="protein sequence ID" value="KAF7259935.1"/>
    <property type="molecule type" value="Genomic_DNA"/>
</dbReference>
<dbReference type="GO" id="GO:0031514">
    <property type="term" value="C:motile cilium"/>
    <property type="evidence" value="ECO:0007669"/>
    <property type="project" value="TreeGrafter"/>
</dbReference>
<keyword evidence="5" id="KW-0966">Cell projection</keyword>
<proteinExistence type="predicted"/>
<reference evidence="7" key="1">
    <citation type="submission" date="2019-07" db="EMBL/GenBank/DDBJ databases">
        <title>Annotation for the trematode Paragonimus miyazaki's.</title>
        <authorList>
            <person name="Choi Y.-J."/>
        </authorList>
    </citation>
    <scope>NUCLEOTIDE SEQUENCE</scope>
    <source>
        <strain evidence="7">Japan</strain>
    </source>
</reference>
<comment type="caution">
    <text evidence="7">The sequence shown here is derived from an EMBL/GenBank/DDBJ whole genome shotgun (WGS) entry which is preliminary data.</text>
</comment>
<dbReference type="GO" id="GO:0044782">
    <property type="term" value="P:cilium organization"/>
    <property type="evidence" value="ECO:0007669"/>
    <property type="project" value="TreeGrafter"/>
</dbReference>
<evidence type="ECO:0000313" key="8">
    <source>
        <dbReference type="Proteomes" id="UP000822476"/>
    </source>
</evidence>
<protein>
    <submittedName>
        <fullName evidence="7">IQ domain-containing protein G</fullName>
    </submittedName>
</protein>
<accession>A0A8S9YXU1</accession>
<dbReference type="PANTHER" id="PTHR14871:SF1">
    <property type="entry name" value="DYNEIN REGULATORY COMPLEX PROTEIN 9"/>
    <property type="match status" value="1"/>
</dbReference>
<dbReference type="OrthoDB" id="10254713at2759"/>
<name>A0A8S9YXU1_9TREM</name>